<proteinExistence type="predicted"/>
<name>X0ZK60_9ZZZZ</name>
<reference evidence="1" key="1">
    <citation type="journal article" date="2014" name="Front. Microbiol.">
        <title>High frequency of phylogenetically diverse reductive dehalogenase-homologous genes in deep subseafloor sedimentary metagenomes.</title>
        <authorList>
            <person name="Kawai M."/>
            <person name="Futagami T."/>
            <person name="Toyoda A."/>
            <person name="Takaki Y."/>
            <person name="Nishi S."/>
            <person name="Hori S."/>
            <person name="Arai W."/>
            <person name="Tsubouchi T."/>
            <person name="Morono Y."/>
            <person name="Uchiyama I."/>
            <person name="Ito T."/>
            <person name="Fujiyama A."/>
            <person name="Inagaki F."/>
            <person name="Takami H."/>
        </authorList>
    </citation>
    <scope>NUCLEOTIDE SEQUENCE</scope>
    <source>
        <strain evidence="1">Expedition CK06-06</strain>
    </source>
</reference>
<dbReference type="EMBL" id="BARU01048140">
    <property type="protein sequence ID" value="GAH93711.1"/>
    <property type="molecule type" value="Genomic_DNA"/>
</dbReference>
<gene>
    <name evidence="1" type="ORF">S01H4_05213</name>
    <name evidence="2" type="ORF">S03H2_71727</name>
</gene>
<sequence>MTEIIFIIEESKEGGFEARALDYSIYTEAEDMESLKEAVKDAVLCHFNKENVPKLIRLHSVKDELIAI</sequence>
<organism evidence="1">
    <name type="scientific">marine sediment metagenome</name>
    <dbReference type="NCBI Taxonomy" id="412755"/>
    <lineage>
        <taxon>unclassified sequences</taxon>
        <taxon>metagenomes</taxon>
        <taxon>ecological metagenomes</taxon>
    </lineage>
</organism>
<dbReference type="EMBL" id="BART01001488">
    <property type="protein sequence ID" value="GAG69804.1"/>
    <property type="molecule type" value="Genomic_DNA"/>
</dbReference>
<dbReference type="AlphaFoldDB" id="X0ZK60"/>
<accession>X0ZK60</accession>
<evidence type="ECO:0000313" key="1">
    <source>
        <dbReference type="EMBL" id="GAG69804.1"/>
    </source>
</evidence>
<comment type="caution">
    <text evidence="1">The sequence shown here is derived from an EMBL/GenBank/DDBJ whole genome shotgun (WGS) entry which is preliminary data.</text>
</comment>
<protein>
    <recommendedName>
        <fullName evidence="3">2-oxoisovalerate dehydrogenase</fullName>
    </recommendedName>
</protein>
<evidence type="ECO:0000313" key="2">
    <source>
        <dbReference type="EMBL" id="GAH93711.1"/>
    </source>
</evidence>
<evidence type="ECO:0008006" key="3">
    <source>
        <dbReference type="Google" id="ProtNLM"/>
    </source>
</evidence>